<accession>A0A179SC14</accession>
<evidence type="ECO:0008006" key="4">
    <source>
        <dbReference type="Google" id="ProtNLM"/>
    </source>
</evidence>
<evidence type="ECO:0000313" key="3">
    <source>
        <dbReference type="Proteomes" id="UP000078316"/>
    </source>
</evidence>
<proteinExistence type="predicted"/>
<sequence>MTEAVREETGDDPEARRLRAMLARHLTEFRHLLARARQAATEGRDERASVLAEAAAAFATTNHCGLFSSPELERLITTLGRRLTPRSGAAHTPPRPSPERVLHVLTEAKAVGGSSRMAWRWIAQDRGRRHSVALTRQDGAPPPAPLVAAVLASGGTVHCLDGAGLLARARQLAALGREADLAVLHTEQDVVPLLAFADPARSPPTLFVDHGDHKFRLGLAASTVVASMRESGQRHARRRRDVDPARNPLLPTLLDPAPTPGRRQEARRALGLPAEARILLSIARGLKFGLPGNPDYADRHLPVLEADPAALLVVVGAGARPDWQAAAERCGGRIVTLDERPDTGAFYDAADIYVDSFPFVSITSLLEAGSRGLPLVSCFPHAPEAEIFGADMPGLTGCLRRAGTWPEYQAILAGLLADEAERRALGQRTRTSIAAMHTGAGWMAALDRAYALAAREHGPFRAPRPDDAPAFDPVDLVVPLVCPPGHAPEQAIAQQLRIYPLGARLRLWLALGREAGTGARIARSTLACFLPRAALAQLRGVAARRRAARA</sequence>
<dbReference type="Gene3D" id="3.40.50.2000">
    <property type="entry name" value="Glycogen Phosphorylase B"/>
    <property type="match status" value="1"/>
</dbReference>
<feature type="region of interest" description="Disordered" evidence="1">
    <location>
        <begin position="228"/>
        <end position="264"/>
    </location>
</feature>
<name>A0A179SC14_9HYPH</name>
<dbReference type="SUPFAM" id="SSF53756">
    <property type="entry name" value="UDP-Glycosyltransferase/glycogen phosphorylase"/>
    <property type="match status" value="1"/>
</dbReference>
<dbReference type="RefSeq" id="WP_053082499.1">
    <property type="nucleotide sequence ID" value="NZ_LWHQ01000017.1"/>
</dbReference>
<comment type="caution">
    <text evidence="2">The sequence shown here is derived from an EMBL/GenBank/DDBJ whole genome shotgun (WGS) entry which is preliminary data.</text>
</comment>
<dbReference type="AlphaFoldDB" id="A0A179SC14"/>
<organism evidence="2 3">
    <name type="scientific">Methylobacterium platani</name>
    <dbReference type="NCBI Taxonomy" id="427683"/>
    <lineage>
        <taxon>Bacteria</taxon>
        <taxon>Pseudomonadati</taxon>
        <taxon>Pseudomonadota</taxon>
        <taxon>Alphaproteobacteria</taxon>
        <taxon>Hyphomicrobiales</taxon>
        <taxon>Methylobacteriaceae</taxon>
        <taxon>Methylobacterium</taxon>
    </lineage>
</organism>
<evidence type="ECO:0000313" key="2">
    <source>
        <dbReference type="EMBL" id="OAS25397.1"/>
    </source>
</evidence>
<dbReference type="EMBL" id="LWHQ01000017">
    <property type="protein sequence ID" value="OAS25397.1"/>
    <property type="molecule type" value="Genomic_DNA"/>
</dbReference>
<evidence type="ECO:0000256" key="1">
    <source>
        <dbReference type="SAM" id="MobiDB-lite"/>
    </source>
</evidence>
<reference evidence="2 3" key="1">
    <citation type="submission" date="2016-04" db="EMBL/GenBank/DDBJ databases">
        <authorList>
            <person name="Evans L.H."/>
            <person name="Alamgir A."/>
            <person name="Owens N."/>
            <person name="Weber N.D."/>
            <person name="Virtaneva K."/>
            <person name="Barbian K."/>
            <person name="Babar A."/>
            <person name="Rosenke K."/>
        </authorList>
    </citation>
    <scope>NUCLEOTIDE SEQUENCE [LARGE SCALE GENOMIC DNA]</scope>
    <source>
        <strain evidence="2 3">PMB02</strain>
    </source>
</reference>
<protein>
    <recommendedName>
        <fullName evidence="4">Glycosyl transferase family 1</fullName>
    </recommendedName>
</protein>
<gene>
    <name evidence="2" type="ORF">A5481_10890</name>
</gene>
<dbReference type="OrthoDB" id="479249at2"/>
<dbReference type="STRING" id="427683.A5481_10890"/>
<dbReference type="Proteomes" id="UP000078316">
    <property type="component" value="Unassembled WGS sequence"/>
</dbReference>